<dbReference type="AlphaFoldDB" id="A0A427A4H7"/>
<name>A0A427A4H7_ENSVE</name>
<gene>
    <name evidence="1" type="ORF">B296_00002832</name>
</gene>
<comment type="caution">
    <text evidence="1">The sequence shown here is derived from an EMBL/GenBank/DDBJ whole genome shotgun (WGS) entry which is preliminary data.</text>
</comment>
<proteinExistence type="predicted"/>
<sequence length="245" mass="26221">MMVALVARAYQFFSFGAPRVVLGIVLLEGTSDRPASRLLGSRQLCIGLPVVASQTLLLVVVRPTIEKFWSVGGPSRMLGSSERVRIRHSSNLYCEMPDELGKGLLTPLAQAEERSGRGPRVSSSGAGGQGVSPWGWLTNRVTVMLKVPTLPRSGGVAVHKVGLRYGLILLGKGQFGLHLLGSRPGSELRGDHWGHKLRDVWDDVSHHSGKCLDLVGEAKETSTITTGGPIFIVGGENHGSLNSFP</sequence>
<dbReference type="Proteomes" id="UP000287651">
    <property type="component" value="Unassembled WGS sequence"/>
</dbReference>
<dbReference type="EMBL" id="AMZH03003788">
    <property type="protein sequence ID" value="RRT71155.1"/>
    <property type="molecule type" value="Genomic_DNA"/>
</dbReference>
<evidence type="ECO:0000313" key="2">
    <source>
        <dbReference type="Proteomes" id="UP000287651"/>
    </source>
</evidence>
<accession>A0A427A4H7</accession>
<reference evidence="1 2" key="1">
    <citation type="journal article" date="2014" name="Agronomy (Basel)">
        <title>A Draft Genome Sequence for Ensete ventricosum, the Drought-Tolerant Tree Against Hunger.</title>
        <authorList>
            <person name="Harrison J."/>
            <person name="Moore K.A."/>
            <person name="Paszkiewicz K."/>
            <person name="Jones T."/>
            <person name="Grant M."/>
            <person name="Ambacheew D."/>
            <person name="Muzemil S."/>
            <person name="Studholme D.J."/>
        </authorList>
    </citation>
    <scope>NUCLEOTIDE SEQUENCE [LARGE SCALE GENOMIC DNA]</scope>
</reference>
<evidence type="ECO:0000313" key="1">
    <source>
        <dbReference type="EMBL" id="RRT71155.1"/>
    </source>
</evidence>
<protein>
    <submittedName>
        <fullName evidence="1">Uncharacterized protein</fullName>
    </submittedName>
</protein>
<organism evidence="1 2">
    <name type="scientific">Ensete ventricosum</name>
    <name type="common">Abyssinian banana</name>
    <name type="synonym">Musa ensete</name>
    <dbReference type="NCBI Taxonomy" id="4639"/>
    <lineage>
        <taxon>Eukaryota</taxon>
        <taxon>Viridiplantae</taxon>
        <taxon>Streptophyta</taxon>
        <taxon>Embryophyta</taxon>
        <taxon>Tracheophyta</taxon>
        <taxon>Spermatophyta</taxon>
        <taxon>Magnoliopsida</taxon>
        <taxon>Liliopsida</taxon>
        <taxon>Zingiberales</taxon>
        <taxon>Musaceae</taxon>
        <taxon>Ensete</taxon>
    </lineage>
</organism>